<protein>
    <recommendedName>
        <fullName evidence="2">ZSWIM8 TPR repeats domain-containing protein</fullName>
    </recommendedName>
</protein>
<dbReference type="GO" id="GO:0031462">
    <property type="term" value="C:Cul2-RING ubiquitin ligase complex"/>
    <property type="evidence" value="ECO:0007669"/>
    <property type="project" value="TreeGrafter"/>
</dbReference>
<reference evidence="3 4" key="1">
    <citation type="submission" date="2019-07" db="EMBL/GenBank/DDBJ databases">
        <authorList>
            <person name="Jastrzebski P J."/>
            <person name="Paukszto L."/>
            <person name="Jastrzebski P J."/>
        </authorList>
    </citation>
    <scope>NUCLEOTIDE SEQUENCE [LARGE SCALE GENOMIC DNA]</scope>
    <source>
        <strain evidence="3 4">WMS-il1</strain>
    </source>
</reference>
<dbReference type="PANTHER" id="PTHR22619:SF1">
    <property type="entry name" value="ZINC FINGER SWIM DOMAIN-CONTAINING PROTEIN 8"/>
    <property type="match status" value="1"/>
</dbReference>
<feature type="region of interest" description="Disordered" evidence="1">
    <location>
        <begin position="190"/>
        <end position="214"/>
    </location>
</feature>
<dbReference type="EMBL" id="CABIJS010000055">
    <property type="protein sequence ID" value="VUZ41438.1"/>
    <property type="molecule type" value="Genomic_DNA"/>
</dbReference>
<feature type="compositionally biased region" description="Low complexity" evidence="1">
    <location>
        <begin position="1256"/>
        <end position="1266"/>
    </location>
</feature>
<dbReference type="AlphaFoldDB" id="A0A564Y3Q5"/>
<feature type="domain" description="ZSWIM8 TPR repeats" evidence="2">
    <location>
        <begin position="1"/>
        <end position="73"/>
    </location>
</feature>
<feature type="region of interest" description="Disordered" evidence="1">
    <location>
        <begin position="553"/>
        <end position="621"/>
    </location>
</feature>
<feature type="region of interest" description="Disordered" evidence="1">
    <location>
        <begin position="637"/>
        <end position="658"/>
    </location>
</feature>
<evidence type="ECO:0000313" key="4">
    <source>
        <dbReference type="Proteomes" id="UP000321570"/>
    </source>
</evidence>
<accession>A0A564Y3Q5</accession>
<name>A0A564Y3Q5_HYMDI</name>
<feature type="compositionally biased region" description="Polar residues" evidence="1">
    <location>
        <begin position="415"/>
        <end position="435"/>
    </location>
</feature>
<feature type="compositionally biased region" description="Gly residues" evidence="1">
    <location>
        <begin position="1232"/>
        <end position="1241"/>
    </location>
</feature>
<feature type="non-terminal residue" evidence="3">
    <location>
        <position position="1"/>
    </location>
</feature>
<evidence type="ECO:0000259" key="2">
    <source>
        <dbReference type="Pfam" id="PF25572"/>
    </source>
</evidence>
<evidence type="ECO:0000313" key="3">
    <source>
        <dbReference type="EMBL" id="VUZ41438.1"/>
    </source>
</evidence>
<organism evidence="3 4">
    <name type="scientific">Hymenolepis diminuta</name>
    <name type="common">Rat tapeworm</name>
    <dbReference type="NCBI Taxonomy" id="6216"/>
    <lineage>
        <taxon>Eukaryota</taxon>
        <taxon>Metazoa</taxon>
        <taxon>Spiralia</taxon>
        <taxon>Lophotrochozoa</taxon>
        <taxon>Platyhelminthes</taxon>
        <taxon>Cestoda</taxon>
        <taxon>Eucestoda</taxon>
        <taxon>Cyclophyllidea</taxon>
        <taxon>Hymenolepididae</taxon>
        <taxon>Hymenolepis</taxon>
    </lineage>
</organism>
<feature type="compositionally biased region" description="Low complexity" evidence="1">
    <location>
        <begin position="559"/>
        <end position="583"/>
    </location>
</feature>
<evidence type="ECO:0000256" key="1">
    <source>
        <dbReference type="SAM" id="MobiDB-lite"/>
    </source>
</evidence>
<feature type="region of interest" description="Disordered" evidence="1">
    <location>
        <begin position="413"/>
        <end position="435"/>
    </location>
</feature>
<feature type="compositionally biased region" description="Polar residues" evidence="1">
    <location>
        <begin position="645"/>
        <end position="658"/>
    </location>
</feature>
<feature type="region of interest" description="Disordered" evidence="1">
    <location>
        <begin position="1229"/>
        <end position="1273"/>
    </location>
</feature>
<feature type="compositionally biased region" description="Polar residues" evidence="1">
    <location>
        <begin position="194"/>
        <end position="210"/>
    </location>
</feature>
<feature type="compositionally biased region" description="Polar residues" evidence="1">
    <location>
        <begin position="586"/>
        <end position="606"/>
    </location>
</feature>
<sequence>EVLVDVWRLFCLHPKFVIDPESPVLNLGVSRREIFEMLDGWQSKILSTTQDTSSVNGIQLDLVGFNPAIRTCLLSWTDNHLPPTRHLTPEQFREAIPKFDGAFVSEQSCVDDDSLWRDSFGETPEFGSSFYPPMCGQFGVDFARCQSLVTHGGNQKVSLSWVRHLALQLLQQSPHLLAAAKAALSTLNPDEEISSGTTNNRPSSSTQNTEAGRKARNLLRERSAETEALLRNTIVDRFGVMLSEWIYCVDYLMDCFYSFYFYDGVVYPPVLTNHNLSRTVMHKKVVEGFNPSYYLSHLSALSIPQKEQSTKGWMPVDMELAFRLGFLTLVLPRPQLILKSREVRLMDHESQLMSRLYNLPLESVCPWVINILRQEASILAYGPSRFDANVPYALSDFLFTMLAGSHNVEDWDPPENSSPIVDETNSADGTQTASSNRLPPFVIRISRHKPTAEVNDRKLRKQVRADYELAFALAKRILSRNSYIPDANFTRCQRCQRRSFFLKMLDYYKNKPGPMCDLVESLLDRTLNPSFKCPPLQVFCETMFDEMLGMAESQPANGQQQPQTSSSSSRESQKRSSSSSLEQNLEGPSTQSRRIQTSRAPTTINNTTGSTSEDTDTVSDSRIRCANLRRLTRHSVGMAAIDSSAPETTSSDNSPTTSRRAIRVFEEALHHQLPPGYSTSEDDCQFTVPEVSDEKNDGALPRLYLGQDYVEHLIDLSKKVRKIAGGPNASSIFQSTHSTTDLSLQKAAFHISLYALGLCNRLGSAARKSRLRGKIMSWLSREALEMQWSAVIPLIYSWKGAFSIQEITNLIKHLVSQFDKKNIRSTRAITLLCRSIMPECIIEGPKFLLTFMSNVGLNDEIREYLLKYLERNEPLIMDSPGFSVYRSEYFYTLATMWAYHLSDGEFKYSGDWINHPLVDLFPQEVETAISPQDLPPITTEDLCEYMSRVIRDWEEEIEGERQPYLYRVLRLFLLAIDEKLPLQTQSKRLRFHQSLCHPRHFYKHYLDKNASQIIEEKLTPLVTGGGRKSCWARPDANKDADFKNPLDQAILRVFRVTEELKDEEAMAFVLRFLLHRVHCPVLLATITFEAIQVFQKRYSQIPAEDMVGNGRIPANRLSVPLLECMFNWTCRLFYNQLERRSNDWREVIDMSLSVHLFYQQIPPQINNLQISWEAFSHLINRINPSVFESINSSLESIRPAHFVFPRLQPENPFEIDIDWIDQANETTVIAGRQGGGSGGSGRPNDRRMRIPRTRGRGTAAANGGRTSNFYSRR</sequence>
<gene>
    <name evidence="3" type="ORF">WMSIL1_LOCUS2197</name>
</gene>
<dbReference type="InterPro" id="IPR057945">
    <property type="entry name" value="TPR_ZSWIM8"/>
</dbReference>
<dbReference type="Pfam" id="PF25572">
    <property type="entry name" value="TPR_ZSWIM8"/>
    <property type="match status" value="1"/>
</dbReference>
<dbReference type="PANTHER" id="PTHR22619">
    <property type="entry name" value="ZINC FINGER SWIM DOMAIN CONTAINING PROTEIN 4, 5, 6"/>
    <property type="match status" value="1"/>
</dbReference>
<keyword evidence="4" id="KW-1185">Reference proteome</keyword>
<dbReference type="Proteomes" id="UP000321570">
    <property type="component" value="Unassembled WGS sequence"/>
</dbReference>
<proteinExistence type="predicted"/>